<accession>A0AB37UDB0</accession>
<comment type="caution">
    <text evidence="1">The sequence shown here is derived from an EMBL/GenBank/DDBJ whole genome shotgun (WGS) entry which is preliminary data.</text>
</comment>
<proteinExistence type="predicted"/>
<dbReference type="Proteomes" id="UP000282574">
    <property type="component" value="Unassembled WGS sequence"/>
</dbReference>
<organism evidence="1 2">
    <name type="scientific">Chroococcidiopsis cubana SAG 39.79</name>
    <dbReference type="NCBI Taxonomy" id="388085"/>
    <lineage>
        <taxon>Bacteria</taxon>
        <taxon>Bacillati</taxon>
        <taxon>Cyanobacteriota</taxon>
        <taxon>Cyanophyceae</taxon>
        <taxon>Chroococcidiopsidales</taxon>
        <taxon>Chroococcidiopsidaceae</taxon>
        <taxon>Chroococcidiopsis</taxon>
    </lineage>
</organism>
<protein>
    <submittedName>
        <fullName evidence="1">Uncharacterized protein</fullName>
    </submittedName>
</protein>
<gene>
    <name evidence="1" type="ORF">DSM107010_52570</name>
</gene>
<keyword evidence="2" id="KW-1185">Reference proteome</keyword>
<dbReference type="RefSeq" id="WP_241994359.1">
    <property type="nucleotide sequence ID" value="NZ_JAVKZF010000004.1"/>
</dbReference>
<dbReference type="AlphaFoldDB" id="A0AB37UDB0"/>
<evidence type="ECO:0000313" key="2">
    <source>
        <dbReference type="Proteomes" id="UP000282574"/>
    </source>
</evidence>
<dbReference type="EMBL" id="RSCK01000067">
    <property type="protein sequence ID" value="RUT06374.1"/>
    <property type="molecule type" value="Genomic_DNA"/>
</dbReference>
<reference evidence="1 2" key="1">
    <citation type="journal article" date="2019" name="Genome Biol. Evol.">
        <title>Day and night: Metabolic profiles and evolutionary relationships of six axenic non-marine cyanobacteria.</title>
        <authorList>
            <person name="Will S.E."/>
            <person name="Henke P."/>
            <person name="Boedeker C."/>
            <person name="Huang S."/>
            <person name="Brinkmann H."/>
            <person name="Rohde M."/>
            <person name="Jarek M."/>
            <person name="Friedl T."/>
            <person name="Seufert S."/>
            <person name="Schumacher M."/>
            <person name="Overmann J."/>
            <person name="Neumann-Schaal M."/>
            <person name="Petersen J."/>
        </authorList>
    </citation>
    <scope>NUCLEOTIDE SEQUENCE [LARGE SCALE GENOMIC DNA]</scope>
    <source>
        <strain evidence="1 2">SAG 39.79</strain>
    </source>
</reference>
<evidence type="ECO:0000313" key="1">
    <source>
        <dbReference type="EMBL" id="RUT06374.1"/>
    </source>
</evidence>
<name>A0AB37UDB0_9CYAN</name>
<sequence>MIQKIQTTSFAIATMLEILDLGISDEEYLQLIAQGRDAVQEQILIVNLIRAGVPALEAIQVAPMLKKSGCSSQEKALIQQVWQRIRSQ</sequence>